<evidence type="ECO:0000256" key="1">
    <source>
        <dbReference type="SAM" id="Phobius"/>
    </source>
</evidence>
<keyword evidence="1" id="KW-1133">Transmembrane helix</keyword>
<proteinExistence type="predicted"/>
<evidence type="ECO:0000313" key="2">
    <source>
        <dbReference type="EMBL" id="AYC64712.1"/>
    </source>
</evidence>
<geneLocation type="chloroplast" evidence="2"/>
<keyword evidence="2" id="KW-0150">Chloroplast</keyword>
<accession>A0A386AZ47</accession>
<feature type="transmembrane region" description="Helical" evidence="1">
    <location>
        <begin position="6"/>
        <end position="24"/>
    </location>
</feature>
<keyword evidence="2" id="KW-0934">Plastid</keyword>
<reference evidence="2" key="1">
    <citation type="submission" date="2018-07" db="EMBL/GenBank/DDBJ databases">
        <authorList>
            <person name="Quirk P.G."/>
            <person name="Krulwich T.A."/>
        </authorList>
    </citation>
    <scope>NUCLEOTIDE SEQUENCE</scope>
</reference>
<keyword evidence="1" id="KW-0472">Membrane</keyword>
<dbReference type="EMBL" id="MH591101">
    <property type="protein sequence ID" value="AYC64712.1"/>
    <property type="molecule type" value="Genomic_DNA"/>
</dbReference>
<organism evidence="2">
    <name type="scientific">Halimeda minima</name>
    <dbReference type="NCBI Taxonomy" id="170427"/>
    <lineage>
        <taxon>Eukaryota</taxon>
        <taxon>Viridiplantae</taxon>
        <taxon>Chlorophyta</taxon>
        <taxon>core chlorophytes</taxon>
        <taxon>Ulvophyceae</taxon>
        <taxon>TCBD clade</taxon>
        <taxon>Bryopsidales</taxon>
        <taxon>Halimedineae</taxon>
        <taxon>Halimedaceae</taxon>
        <taxon>Halimedeae</taxon>
        <taxon>Halimeda</taxon>
    </lineage>
</organism>
<keyword evidence="1" id="KW-0812">Transmembrane</keyword>
<protein>
    <submittedName>
        <fullName evidence="2">Photosystem II protein psb30</fullName>
    </submittedName>
</protein>
<reference evidence="2" key="2">
    <citation type="journal article" date="2019" name="Mol. Phylogenet. Evol.">
        <title>Reassessment of the classification of bryopsidales (chlorophyta) based on chloroplast phylogenomic analyses.</title>
        <authorList>
            <person name="Cremen M.C."/>
            <person name="Leliaert F."/>
            <person name="West J."/>
            <person name="Lam D.W."/>
            <person name="Shimada S."/>
            <person name="Lopez-Bautista J.M."/>
            <person name="Verbruggen H."/>
        </authorList>
    </citation>
    <scope>NUCLEOTIDE SEQUENCE</scope>
</reference>
<sequence>MIQVLLSLFIVVITGPLIIFLLVFNND</sequence>
<gene>
    <name evidence="2" type="primary">psb30</name>
</gene>
<dbReference type="AlphaFoldDB" id="A0A386AZ47"/>
<name>A0A386AZ47_9CHLO</name>